<name>S0NQP1_9ENTE</name>
<dbReference type="SMART" id="SM00342">
    <property type="entry name" value="HTH_ARAC"/>
    <property type="match status" value="1"/>
</dbReference>
<dbReference type="PANTHER" id="PTHR43280:SF28">
    <property type="entry name" value="HTH-TYPE TRANSCRIPTIONAL ACTIVATOR RHAS"/>
    <property type="match status" value="1"/>
</dbReference>
<comment type="caution">
    <text evidence="5">The sequence shown here is derived from an EMBL/GenBank/DDBJ whole genome shotgun (WGS) entry which is preliminary data.</text>
</comment>
<sequence length="275" mass="32121">MDIQEFNPSIYYAFDVWNPENNENKKHHHDFFEISIILEGEASYFFNQRWQTVRGGDILLFNPYVEHAERQLPNTHSHQLHIGIGRFELEGFSKNTFPNQEILLSSQEDQIKVFDKAWQLINEFGRQHINLICKGLIFEMMGLILRCLEQNEQADSAILSKNDRLKQAVQLIITYIENNYAQEITIEQLATTHFVSPTYLSKIFKEVTGVSPINYLILIRLQQAYQLLVTEEYPIKEVARAVGYEDAYHFSKSFKKQYGIAPSAVRQKHSQEMAN</sequence>
<dbReference type="Pfam" id="PF02311">
    <property type="entry name" value="AraC_binding"/>
    <property type="match status" value="1"/>
</dbReference>
<keyword evidence="6" id="KW-1185">Reference proteome</keyword>
<dbReference type="InterPro" id="IPR018060">
    <property type="entry name" value="HTH_AraC"/>
</dbReference>
<dbReference type="InterPro" id="IPR037923">
    <property type="entry name" value="HTH-like"/>
</dbReference>
<dbReference type="Gene3D" id="1.10.10.60">
    <property type="entry name" value="Homeodomain-like"/>
    <property type="match status" value="2"/>
</dbReference>
<dbReference type="PANTHER" id="PTHR43280">
    <property type="entry name" value="ARAC-FAMILY TRANSCRIPTIONAL REGULATOR"/>
    <property type="match status" value="1"/>
</dbReference>
<dbReference type="AlphaFoldDB" id="S0NQP1"/>
<protein>
    <recommendedName>
        <fullName evidence="4">HTH araC/xylS-type domain-containing protein</fullName>
    </recommendedName>
</protein>
<evidence type="ECO:0000259" key="4">
    <source>
        <dbReference type="PROSITE" id="PS01124"/>
    </source>
</evidence>
<dbReference type="InterPro" id="IPR003313">
    <property type="entry name" value="AraC-bd"/>
</dbReference>
<gene>
    <name evidence="5" type="ORF">OMQ_00333</name>
</gene>
<dbReference type="PROSITE" id="PS01124">
    <property type="entry name" value="HTH_ARAC_FAMILY_2"/>
    <property type="match status" value="1"/>
</dbReference>
<evidence type="ECO:0000256" key="1">
    <source>
        <dbReference type="ARBA" id="ARBA00023015"/>
    </source>
</evidence>
<dbReference type="Pfam" id="PF12833">
    <property type="entry name" value="HTH_18"/>
    <property type="match status" value="1"/>
</dbReference>
<organism evidence="5 6">
    <name type="scientific">Enterococcus saccharolyticus subsp. saccharolyticus ATCC 43076</name>
    <dbReference type="NCBI Taxonomy" id="1139996"/>
    <lineage>
        <taxon>Bacteria</taxon>
        <taxon>Bacillati</taxon>
        <taxon>Bacillota</taxon>
        <taxon>Bacilli</taxon>
        <taxon>Lactobacillales</taxon>
        <taxon>Enterococcaceae</taxon>
        <taxon>Enterococcus</taxon>
    </lineage>
</organism>
<evidence type="ECO:0000256" key="3">
    <source>
        <dbReference type="ARBA" id="ARBA00023163"/>
    </source>
</evidence>
<dbReference type="OrthoDB" id="9813413at2"/>
<evidence type="ECO:0000313" key="6">
    <source>
        <dbReference type="Proteomes" id="UP000014136"/>
    </source>
</evidence>
<proteinExistence type="predicted"/>
<dbReference type="eggNOG" id="COG2207">
    <property type="taxonomic scope" value="Bacteria"/>
</dbReference>
<dbReference type="Gene3D" id="2.60.120.10">
    <property type="entry name" value="Jelly Rolls"/>
    <property type="match status" value="1"/>
</dbReference>
<dbReference type="SUPFAM" id="SSF51215">
    <property type="entry name" value="Regulatory protein AraC"/>
    <property type="match status" value="1"/>
</dbReference>
<dbReference type="HOGENOM" id="CLU_000445_88_6_9"/>
<dbReference type="InterPro" id="IPR009057">
    <property type="entry name" value="Homeodomain-like_sf"/>
</dbReference>
<keyword evidence="2" id="KW-0238">DNA-binding</keyword>
<evidence type="ECO:0000313" key="5">
    <source>
        <dbReference type="EMBL" id="EOT30629.1"/>
    </source>
</evidence>
<dbReference type="EMBL" id="AHYT01000001">
    <property type="protein sequence ID" value="EOT30629.1"/>
    <property type="molecule type" value="Genomic_DNA"/>
</dbReference>
<dbReference type="GO" id="GO:0043565">
    <property type="term" value="F:sequence-specific DNA binding"/>
    <property type="evidence" value="ECO:0007669"/>
    <property type="project" value="InterPro"/>
</dbReference>
<dbReference type="GO" id="GO:0003700">
    <property type="term" value="F:DNA-binding transcription factor activity"/>
    <property type="evidence" value="ECO:0007669"/>
    <property type="project" value="InterPro"/>
</dbReference>
<dbReference type="PATRIC" id="fig|1139996.3.peg.326"/>
<dbReference type="Proteomes" id="UP000014136">
    <property type="component" value="Unassembled WGS sequence"/>
</dbReference>
<dbReference type="InterPro" id="IPR020449">
    <property type="entry name" value="Tscrpt_reg_AraC-type_HTH"/>
</dbReference>
<dbReference type="STRING" id="41997.RV16_GL002399"/>
<dbReference type="PRINTS" id="PR00032">
    <property type="entry name" value="HTHARAC"/>
</dbReference>
<keyword evidence="3" id="KW-0804">Transcription</keyword>
<feature type="domain" description="HTH araC/xylS-type" evidence="4">
    <location>
        <begin position="170"/>
        <end position="268"/>
    </location>
</feature>
<reference evidence="5 6" key="1">
    <citation type="submission" date="2013-03" db="EMBL/GenBank/DDBJ databases">
        <title>The Genome Sequence of Enterococcus saccharolyticus ATCC_43076 (Illumina only assembly).</title>
        <authorList>
            <consortium name="The Broad Institute Genomics Platform"/>
            <consortium name="The Broad Institute Genome Sequencing Center for Infectious Disease"/>
            <person name="Earl A."/>
            <person name="Russ C."/>
            <person name="Gilmore M."/>
            <person name="Surin D."/>
            <person name="Walker B."/>
            <person name="Young S."/>
            <person name="Zeng Q."/>
            <person name="Gargeya S."/>
            <person name="Fitzgerald M."/>
            <person name="Haas B."/>
            <person name="Abouelleil A."/>
            <person name="Allen A.W."/>
            <person name="Alvarado L."/>
            <person name="Arachchi H.M."/>
            <person name="Berlin A.M."/>
            <person name="Chapman S.B."/>
            <person name="Gainer-Dewar J."/>
            <person name="Goldberg J."/>
            <person name="Griggs A."/>
            <person name="Gujja S."/>
            <person name="Hansen M."/>
            <person name="Howarth C."/>
            <person name="Imamovic A."/>
            <person name="Ireland A."/>
            <person name="Larimer J."/>
            <person name="McCowan C."/>
            <person name="Murphy C."/>
            <person name="Pearson M."/>
            <person name="Poon T.W."/>
            <person name="Priest M."/>
            <person name="Roberts A."/>
            <person name="Saif S."/>
            <person name="Shea T."/>
            <person name="Sisk P."/>
            <person name="Sykes S."/>
            <person name="Wortman J."/>
            <person name="Nusbaum C."/>
            <person name="Birren B."/>
        </authorList>
    </citation>
    <scope>NUCLEOTIDE SEQUENCE [LARGE SCALE GENOMIC DNA]</scope>
    <source>
        <strain evidence="5 6">ATCC 43076</strain>
    </source>
</reference>
<keyword evidence="1" id="KW-0805">Transcription regulation</keyword>
<accession>S0NQP1</accession>
<dbReference type="SUPFAM" id="SSF46689">
    <property type="entry name" value="Homeodomain-like"/>
    <property type="match status" value="2"/>
</dbReference>
<dbReference type="InterPro" id="IPR014710">
    <property type="entry name" value="RmlC-like_jellyroll"/>
</dbReference>
<dbReference type="RefSeq" id="WP_016174144.1">
    <property type="nucleotide sequence ID" value="NZ_KE136389.1"/>
</dbReference>
<evidence type="ECO:0000256" key="2">
    <source>
        <dbReference type="ARBA" id="ARBA00023125"/>
    </source>
</evidence>